<reference evidence="1 2" key="1">
    <citation type="submission" date="2021-01" db="EMBL/GenBank/DDBJ databases">
        <title>FDA dAtabase for Regulatory Grade micrObial Sequences (FDA-ARGOS): Supporting development and validation of Infectious Disease Dx tests.</title>
        <authorList>
            <person name="Sproer C."/>
            <person name="Gronow S."/>
            <person name="Severitt S."/>
            <person name="Schroder I."/>
            <person name="Tallon L."/>
            <person name="Sadzewicz L."/>
            <person name="Zhao X."/>
            <person name="Boylan J."/>
            <person name="Ott S."/>
            <person name="Bowen H."/>
            <person name="Vavikolanu K."/>
            <person name="Mehta A."/>
            <person name="Aluvathingal J."/>
            <person name="Nadendla S."/>
            <person name="Lowell S."/>
            <person name="Myers T."/>
            <person name="Yan Y."/>
            <person name="Sichtig H."/>
        </authorList>
    </citation>
    <scope>NUCLEOTIDE SEQUENCE [LARGE SCALE GENOMIC DNA]</scope>
    <source>
        <strain evidence="1 2">FDAARGOS_1131</strain>
    </source>
</reference>
<dbReference type="GeneID" id="93527824"/>
<sequence>MKKIIVFGILLLCVLGCKNKNTEEETAQFQEDYGTIYFVRYMVNTEMAVSCNNFMDSLGSLSSYFKIEDKNFIDELLYGTEVDERVGVNYGMDVRYRIELEDKIICIDDFGYYSINNKYSGKLSNFQLLLDYVEKHREHSIKLEEDFPFVD</sequence>
<evidence type="ECO:0000313" key="1">
    <source>
        <dbReference type="EMBL" id="QQU01890.1"/>
    </source>
</evidence>
<dbReference type="AlphaFoldDB" id="A0A9Q6ZDU4"/>
<protein>
    <submittedName>
        <fullName evidence="1">Uncharacterized protein</fullName>
    </submittedName>
</protein>
<dbReference type="RefSeq" id="WP_002985129.1">
    <property type="nucleotide sequence ID" value="NZ_CP068108.1"/>
</dbReference>
<proteinExistence type="predicted"/>
<evidence type="ECO:0000313" key="2">
    <source>
        <dbReference type="Proteomes" id="UP000596202"/>
    </source>
</evidence>
<accession>A0A9Q6ZDU4</accession>
<dbReference type="EMBL" id="CP068108">
    <property type="protein sequence ID" value="QQU01890.1"/>
    <property type="molecule type" value="Genomic_DNA"/>
</dbReference>
<organism evidence="1 2">
    <name type="scientific">Myroides odoratus</name>
    <name type="common">Flavobacterium odoratum</name>
    <dbReference type="NCBI Taxonomy" id="256"/>
    <lineage>
        <taxon>Bacteria</taxon>
        <taxon>Pseudomonadati</taxon>
        <taxon>Bacteroidota</taxon>
        <taxon>Flavobacteriia</taxon>
        <taxon>Flavobacteriales</taxon>
        <taxon>Flavobacteriaceae</taxon>
        <taxon>Myroides</taxon>
    </lineage>
</organism>
<dbReference type="OrthoDB" id="1443642at2"/>
<gene>
    <name evidence="1" type="ORF">I6I88_09160</name>
</gene>
<dbReference type="Proteomes" id="UP000596202">
    <property type="component" value="Chromosome"/>
</dbReference>
<name>A0A9Q6ZDU4_MYROD</name>